<keyword evidence="2" id="KW-0663">Pyridoxal phosphate</keyword>
<comment type="cofactor">
    <cofactor evidence="1">
        <name>pyridoxal 5'-phosphate</name>
        <dbReference type="ChEBI" id="CHEBI:597326"/>
    </cofactor>
</comment>
<name>A0A6V8P0L1_9ACTN</name>
<evidence type="ECO:0000313" key="5">
    <source>
        <dbReference type="Proteomes" id="UP000543224"/>
    </source>
</evidence>
<comment type="caution">
    <text evidence="4">The sequence shown here is derived from an EMBL/GenBank/DDBJ whole genome shotgun (WGS) entry which is preliminary data.</text>
</comment>
<accession>A0A6V8P0L1</accession>
<feature type="non-terminal residue" evidence="4">
    <location>
        <position position="1"/>
    </location>
</feature>
<dbReference type="Pfam" id="PF00291">
    <property type="entry name" value="PALP"/>
    <property type="match status" value="1"/>
</dbReference>
<dbReference type="InterPro" id="IPR001926">
    <property type="entry name" value="TrpB-like_PALP"/>
</dbReference>
<evidence type="ECO:0000259" key="3">
    <source>
        <dbReference type="Pfam" id="PF00291"/>
    </source>
</evidence>
<dbReference type="InterPro" id="IPR036052">
    <property type="entry name" value="TrpB-like_PALP_sf"/>
</dbReference>
<evidence type="ECO:0000256" key="1">
    <source>
        <dbReference type="ARBA" id="ARBA00001933"/>
    </source>
</evidence>
<dbReference type="PANTHER" id="PTHR10314">
    <property type="entry name" value="CYSTATHIONINE BETA-SYNTHASE"/>
    <property type="match status" value="1"/>
</dbReference>
<dbReference type="Proteomes" id="UP000543224">
    <property type="component" value="Unassembled WGS sequence"/>
</dbReference>
<dbReference type="AlphaFoldDB" id="A0A6V8P0L1"/>
<gene>
    <name evidence="4" type="ORF">HKBW3S25_00672</name>
</gene>
<dbReference type="InterPro" id="IPR050214">
    <property type="entry name" value="Cys_Synth/Cystath_Beta-Synth"/>
</dbReference>
<dbReference type="GO" id="GO:1901605">
    <property type="term" value="P:alpha-amino acid metabolic process"/>
    <property type="evidence" value="ECO:0007669"/>
    <property type="project" value="UniProtKB-ARBA"/>
</dbReference>
<sequence>VLFSREHIVERTANIVGCGEELKKESPMHRGAPRRMKIVLFSREHIVERTANIVGCSEELKKETNATMSVEKTLVIGPTFEEMLHPEKIEPQVRQKALRMREEDPLDPINLYNITWRGPDNQIYYEIIPQELTNVEANIVVIYAKDFPTGSHKVGASYSILVEKELAGEVNPGIHVLVWPSTGNYGIGGAWVGCRMKFDSVVILPEEMSRERFEQIERYGGRVIKTPGGEANVKEIYDKSKELRASDPQRVRILNQFEEFGNYRFHYYVTGNTVVELAAKLARQGIGKGKVAAFVSAMGSAGTIAAGDRLKQKWPDHKIVGLEPIQCPTLYWNGYGSHDIQGIGDKHATWIHNVWNMDALMCIDDIECKKGLQLLVEQPGRKILVDRYGLPEGKVEKMSQIFGISGVCNLLGAIKTAKFYGYGRDDVIVTVCTDAIDRYWSVMEQMSRTYGKMDETEAAARLVSIFHHQKLDWIKEGTRQTHNQWHNLKYFTWVEQQGKSVEELDAQRDPQWWLTQQVRVADIDRLIEKSRK</sequence>
<dbReference type="SUPFAM" id="SSF53686">
    <property type="entry name" value="Tryptophan synthase beta subunit-like PLP-dependent enzymes"/>
    <property type="match status" value="1"/>
</dbReference>
<proteinExistence type="predicted"/>
<dbReference type="EMBL" id="BLRX01000054">
    <property type="protein sequence ID" value="GFP25214.1"/>
    <property type="molecule type" value="Genomic_DNA"/>
</dbReference>
<reference evidence="4 5" key="1">
    <citation type="journal article" date="2020" name="Front. Microbiol.">
        <title>Single-cell genomics of novel Actinobacteria with the Wood-Ljungdahl pathway discovered in a serpentinizing system.</title>
        <authorList>
            <person name="Merino N."/>
            <person name="Kawai M."/>
            <person name="Boyd E.S."/>
            <person name="Colman D.R."/>
            <person name="McGlynn S.E."/>
            <person name="Nealson K.H."/>
            <person name="Kurokawa K."/>
            <person name="Hongoh Y."/>
        </authorList>
    </citation>
    <scope>NUCLEOTIDE SEQUENCE [LARGE SCALE GENOMIC DNA]</scope>
    <source>
        <strain evidence="4 5">S25</strain>
    </source>
</reference>
<evidence type="ECO:0000313" key="4">
    <source>
        <dbReference type="EMBL" id="GFP25214.1"/>
    </source>
</evidence>
<protein>
    <recommendedName>
        <fullName evidence="3">Tryptophan synthase beta chain-like PALP domain-containing protein</fullName>
    </recommendedName>
</protein>
<evidence type="ECO:0000256" key="2">
    <source>
        <dbReference type="ARBA" id="ARBA00022898"/>
    </source>
</evidence>
<dbReference type="Gene3D" id="3.40.50.1100">
    <property type="match status" value="2"/>
</dbReference>
<organism evidence="4 5">
    <name type="scientific">Candidatus Hakubella thermalkaliphila</name>
    <dbReference type="NCBI Taxonomy" id="2754717"/>
    <lineage>
        <taxon>Bacteria</taxon>
        <taxon>Bacillati</taxon>
        <taxon>Actinomycetota</taxon>
        <taxon>Actinomycetota incertae sedis</taxon>
        <taxon>Candidatus Hakubellales</taxon>
        <taxon>Candidatus Hakubellaceae</taxon>
        <taxon>Candidatus Hakubella</taxon>
    </lineage>
</organism>
<feature type="domain" description="Tryptophan synthase beta chain-like PALP" evidence="3">
    <location>
        <begin position="148"/>
        <end position="333"/>
    </location>
</feature>